<dbReference type="RefSeq" id="WP_234987027.1">
    <property type="nucleotide sequence ID" value="NZ_FWXJ01000013.1"/>
</dbReference>
<dbReference type="InterPro" id="IPR007621">
    <property type="entry name" value="TPM_dom"/>
</dbReference>
<feature type="transmembrane region" description="Helical" evidence="1">
    <location>
        <begin position="244"/>
        <end position="266"/>
    </location>
</feature>
<feature type="domain" description="TPM" evidence="2">
    <location>
        <begin position="50"/>
        <end position="172"/>
    </location>
</feature>
<organism evidence="3 4">
    <name type="scientific">Polynucleobacter kasalickyi</name>
    <dbReference type="NCBI Taxonomy" id="1938817"/>
    <lineage>
        <taxon>Bacteria</taxon>
        <taxon>Pseudomonadati</taxon>
        <taxon>Pseudomonadota</taxon>
        <taxon>Betaproteobacteria</taxon>
        <taxon>Burkholderiales</taxon>
        <taxon>Burkholderiaceae</taxon>
        <taxon>Polynucleobacter</taxon>
    </lineage>
</organism>
<dbReference type="AlphaFoldDB" id="A0A1W2BGQ9"/>
<keyword evidence="1" id="KW-0812">Transmembrane</keyword>
<keyword evidence="1" id="KW-1133">Transmembrane helix</keyword>
<keyword evidence="4" id="KW-1185">Reference proteome</keyword>
<dbReference type="PANTHER" id="PTHR30373">
    <property type="entry name" value="UPF0603 PROTEIN YGCG"/>
    <property type="match status" value="1"/>
</dbReference>
<feature type="transmembrane region" description="Helical" evidence="1">
    <location>
        <begin position="195"/>
        <end position="214"/>
    </location>
</feature>
<dbReference type="Proteomes" id="UP000192708">
    <property type="component" value="Unassembled WGS sequence"/>
</dbReference>
<sequence length="301" mass="31758">MNYSFIASYFSKWMLILCLALGTFICQSKPADLPHQHEGLVEIPTLKSLVTDLTNTLTADQKITLENQLNAYEKARGTQIAVLILPTTQPEEIEQFSIRVVDQWKLGRKKVDDGLLLIIAKEDRKLRFEVGYGLEGALTDVTTKRIISEIITPYLKQGLFYEGIIAGLNKSIQIINGEALPPPVRAQQVANQNDGFEGVLMIAFMVAIFVGSILKKLVGNILGGTLTAGITGILAWLITGTVGIALIAAVIGFFATLLGGLGMHGIGGVGGFSGGRGGFSGGGFGGGRGGGFGGGGSSGSW</sequence>
<evidence type="ECO:0000313" key="3">
    <source>
        <dbReference type="EMBL" id="SMC72137.1"/>
    </source>
</evidence>
<protein>
    <recommendedName>
        <fullName evidence="2">TPM domain-containing protein</fullName>
    </recommendedName>
</protein>
<gene>
    <name evidence="3" type="ORF">SAMN06296008_11339</name>
</gene>
<name>A0A1W2BGQ9_9BURK</name>
<keyword evidence="1" id="KW-0472">Membrane</keyword>
<feature type="transmembrane region" description="Helical" evidence="1">
    <location>
        <begin position="221"/>
        <end position="238"/>
    </location>
</feature>
<reference evidence="3 4" key="1">
    <citation type="submission" date="2017-04" db="EMBL/GenBank/DDBJ databases">
        <authorList>
            <person name="Afonso C.L."/>
            <person name="Miller P.J."/>
            <person name="Scott M.A."/>
            <person name="Spackman E."/>
            <person name="Goraichik I."/>
            <person name="Dimitrov K.M."/>
            <person name="Suarez D.L."/>
            <person name="Swayne D.E."/>
        </authorList>
    </citation>
    <scope>NUCLEOTIDE SEQUENCE [LARGE SCALE GENOMIC DNA]</scope>
    <source>
        <strain evidence="3 4">VK13</strain>
    </source>
</reference>
<dbReference type="EMBL" id="FWXJ01000013">
    <property type="protein sequence ID" value="SMC72137.1"/>
    <property type="molecule type" value="Genomic_DNA"/>
</dbReference>
<evidence type="ECO:0000256" key="1">
    <source>
        <dbReference type="SAM" id="Phobius"/>
    </source>
</evidence>
<dbReference type="PANTHER" id="PTHR30373:SF2">
    <property type="entry name" value="UPF0603 PROTEIN YGCG"/>
    <property type="match status" value="1"/>
</dbReference>
<dbReference type="Pfam" id="PF04536">
    <property type="entry name" value="TPM_phosphatase"/>
    <property type="match status" value="1"/>
</dbReference>
<dbReference type="STRING" id="1938817.SAMN06296008_11339"/>
<accession>A0A1W2BGQ9</accession>
<dbReference type="Gene3D" id="3.10.310.50">
    <property type="match status" value="1"/>
</dbReference>
<evidence type="ECO:0000259" key="2">
    <source>
        <dbReference type="Pfam" id="PF04536"/>
    </source>
</evidence>
<proteinExistence type="predicted"/>
<evidence type="ECO:0000313" key="4">
    <source>
        <dbReference type="Proteomes" id="UP000192708"/>
    </source>
</evidence>